<keyword evidence="2" id="KW-1185">Reference proteome</keyword>
<gene>
    <name evidence="1" type="ORF">DP114_11295</name>
</gene>
<proteinExistence type="predicted"/>
<evidence type="ECO:0000313" key="2">
    <source>
        <dbReference type="Proteomes" id="UP000503129"/>
    </source>
</evidence>
<organism evidence="1 2">
    <name type="scientific">Brasilonema sennae CENA114</name>
    <dbReference type="NCBI Taxonomy" id="415709"/>
    <lineage>
        <taxon>Bacteria</taxon>
        <taxon>Bacillati</taxon>
        <taxon>Cyanobacteriota</taxon>
        <taxon>Cyanophyceae</taxon>
        <taxon>Nostocales</taxon>
        <taxon>Scytonemataceae</taxon>
        <taxon>Brasilonema</taxon>
        <taxon>Bromeliae group (in: Brasilonema)</taxon>
    </lineage>
</organism>
<accession>A0A856MCJ4</accession>
<sequence length="147" mass="16328">MTQLSTAEIEQYREVLPNDASFQSALTQIEQHNGDIDSCLDEILLDKFGATRDYQKSLREVTLKRLRKELCGADDSFRTKVQEYKKNPASAPLLTALIVSLLAMTGVPLDPNIATVIVLYIVHVGIDIFCEYTEPDADASGNQPPKN</sequence>
<dbReference type="KEGG" id="bsen:DP114_11295"/>
<dbReference type="AlphaFoldDB" id="A0A856MCJ4"/>
<reference evidence="1 2" key="1">
    <citation type="submission" date="2018-06" db="EMBL/GenBank/DDBJ databases">
        <title>Comparative genomics of Brasilonema spp. strains.</title>
        <authorList>
            <person name="Alvarenga D.O."/>
            <person name="Fiore M.F."/>
            <person name="Varani A.M."/>
        </authorList>
    </citation>
    <scope>NUCLEOTIDE SEQUENCE [LARGE SCALE GENOMIC DNA]</scope>
    <source>
        <strain evidence="1 2">CENA114</strain>
    </source>
</reference>
<dbReference type="Proteomes" id="UP000503129">
    <property type="component" value="Chromosome"/>
</dbReference>
<dbReference type="EMBL" id="CP030118">
    <property type="protein sequence ID" value="QDL08408.1"/>
    <property type="molecule type" value="Genomic_DNA"/>
</dbReference>
<protein>
    <submittedName>
        <fullName evidence="1">Uncharacterized protein</fullName>
    </submittedName>
</protein>
<evidence type="ECO:0000313" key="1">
    <source>
        <dbReference type="EMBL" id="QDL08408.1"/>
    </source>
</evidence>
<dbReference type="RefSeq" id="WP_171976107.1">
    <property type="nucleotide sequence ID" value="NZ_CAWOXK010000001.1"/>
</dbReference>
<name>A0A856MCJ4_9CYAN</name>